<dbReference type="Proteomes" id="UP000226431">
    <property type="component" value="Unassembled WGS sequence"/>
</dbReference>
<feature type="compositionally biased region" description="Basic residues" evidence="1">
    <location>
        <begin position="1"/>
        <end position="10"/>
    </location>
</feature>
<accession>A0A2C5YPY6</accession>
<comment type="caution">
    <text evidence="2">The sequence shown here is derived from an EMBL/GenBank/DDBJ whole genome shotgun (WGS) entry which is preliminary data.</text>
</comment>
<dbReference type="InterPro" id="IPR021463">
    <property type="entry name" value="Methyltransf_34"/>
</dbReference>
<evidence type="ECO:0000313" key="2">
    <source>
        <dbReference type="EMBL" id="PHH80158.1"/>
    </source>
</evidence>
<dbReference type="STRING" id="2004952.A0A2C5YPY6"/>
<evidence type="ECO:0000256" key="1">
    <source>
        <dbReference type="SAM" id="MobiDB-lite"/>
    </source>
</evidence>
<gene>
    <name evidence="2" type="ORF">CDD80_2696</name>
</gene>
<dbReference type="Pfam" id="PF11312">
    <property type="entry name" value="Methyltransf_34"/>
    <property type="match status" value="1"/>
</dbReference>
<keyword evidence="3" id="KW-1185">Reference proteome</keyword>
<reference evidence="2 3" key="1">
    <citation type="submission" date="2017-06" db="EMBL/GenBank/DDBJ databases">
        <title>Ant-infecting Ophiocordyceps genomes reveal a high diversity of potential behavioral manipulation genes and a possible major role for enterotoxins.</title>
        <authorList>
            <person name="De Bekker C."/>
            <person name="Evans H.C."/>
            <person name="Brachmann A."/>
            <person name="Hughes D.P."/>
        </authorList>
    </citation>
    <scope>NUCLEOTIDE SEQUENCE [LARGE SCALE GENOMIC DNA]</scope>
    <source>
        <strain evidence="2 3">Map16</strain>
    </source>
</reference>
<dbReference type="OrthoDB" id="6419443at2759"/>
<name>A0A2C5YPY6_9HYPO</name>
<feature type="region of interest" description="Disordered" evidence="1">
    <location>
        <begin position="1"/>
        <end position="22"/>
    </location>
</feature>
<dbReference type="AlphaFoldDB" id="A0A2C5YPY6"/>
<sequence>MVGTKARKKPSGSSSNNSPITATRVDYQQPLLDVFSSAFSDVISSTTFPSLLRDIKRALFDRDFTAAFSDERRLDAYAARWSPPRALCYAATLVELAPRLQELLCGDDEDEDEDEGREIEDTLRFLCVGGGAAELAATAAYTRDTSSRVALTLVDAAPWSHVVELVHQRLCVAPTLSKYASAAAVAANAPFICGSRLSVDFCRHDVLSLSHHGLAELLGSHPLLVTLLFTLNEMYTQGGLAKTTAFIRSLGEALPSSSLLLVMDSPGSYSEAVVGKEKRRYPMQWLLDHTLLDTETQGCRWEKLESRDSLWFRLPETLSYPIQLEDMRYQMHLYQLFKC</sequence>
<evidence type="ECO:0008006" key="4">
    <source>
        <dbReference type="Google" id="ProtNLM"/>
    </source>
</evidence>
<evidence type="ECO:0000313" key="3">
    <source>
        <dbReference type="Proteomes" id="UP000226431"/>
    </source>
</evidence>
<protein>
    <recommendedName>
        <fullName evidence="4">25S rRNA (Uridine(2843)-N(3))-methyltransferase</fullName>
    </recommendedName>
</protein>
<proteinExistence type="predicted"/>
<organism evidence="2 3">
    <name type="scientific">Ophiocordyceps camponoti-rufipedis</name>
    <dbReference type="NCBI Taxonomy" id="2004952"/>
    <lineage>
        <taxon>Eukaryota</taxon>
        <taxon>Fungi</taxon>
        <taxon>Dikarya</taxon>
        <taxon>Ascomycota</taxon>
        <taxon>Pezizomycotina</taxon>
        <taxon>Sordariomycetes</taxon>
        <taxon>Hypocreomycetidae</taxon>
        <taxon>Hypocreales</taxon>
        <taxon>Ophiocordycipitaceae</taxon>
        <taxon>Ophiocordyceps</taxon>
    </lineage>
</organism>
<dbReference type="EMBL" id="NJES01000024">
    <property type="protein sequence ID" value="PHH80158.1"/>
    <property type="molecule type" value="Genomic_DNA"/>
</dbReference>